<dbReference type="GO" id="GO:0000981">
    <property type="term" value="F:DNA-binding transcription factor activity, RNA polymerase II-specific"/>
    <property type="evidence" value="ECO:0007669"/>
    <property type="project" value="InterPro"/>
</dbReference>
<dbReference type="AlphaFoldDB" id="A0A8A0XYK8"/>
<dbReference type="SMART" id="SM00066">
    <property type="entry name" value="GAL4"/>
    <property type="match status" value="1"/>
</dbReference>
<evidence type="ECO:0000256" key="1">
    <source>
        <dbReference type="ARBA" id="ARBA00004123"/>
    </source>
</evidence>
<keyword evidence="5" id="KW-0539">Nucleus</keyword>
<keyword evidence="2" id="KW-0479">Metal-binding</keyword>
<dbReference type="InterPro" id="IPR050815">
    <property type="entry name" value="TF_fung"/>
</dbReference>
<feature type="compositionally biased region" description="Polar residues" evidence="6">
    <location>
        <begin position="241"/>
        <end position="250"/>
    </location>
</feature>
<comment type="subcellular location">
    <subcellularLocation>
        <location evidence="1">Nucleus</location>
    </subcellularLocation>
</comment>
<dbReference type="PROSITE" id="PS50048">
    <property type="entry name" value="ZN2_CY6_FUNGAL_2"/>
    <property type="match status" value="1"/>
</dbReference>
<dbReference type="InterPro" id="IPR001138">
    <property type="entry name" value="Zn2Cys6_DnaBD"/>
</dbReference>
<proteinExistence type="predicted"/>
<dbReference type="PANTHER" id="PTHR47338:SF10">
    <property type="entry name" value="TRANSCRIPTION FACTOR DOMAIN-CONTAINING PROTEIN-RELATED"/>
    <property type="match status" value="1"/>
</dbReference>
<evidence type="ECO:0000256" key="2">
    <source>
        <dbReference type="ARBA" id="ARBA00022723"/>
    </source>
</evidence>
<dbReference type="PANTHER" id="PTHR47338">
    <property type="entry name" value="ZN(II)2CYS6 TRANSCRIPTION FACTOR (EUROFUNG)-RELATED"/>
    <property type="match status" value="1"/>
</dbReference>
<evidence type="ECO:0000256" key="4">
    <source>
        <dbReference type="ARBA" id="ARBA00023163"/>
    </source>
</evidence>
<dbReference type="Gene3D" id="4.10.240.10">
    <property type="entry name" value="Zn(2)-C6 fungal-type DNA-binding domain"/>
    <property type="match status" value="1"/>
</dbReference>
<evidence type="ECO:0000313" key="8">
    <source>
        <dbReference type="EMBL" id="QSQ85913.1"/>
    </source>
</evidence>
<evidence type="ECO:0000259" key="7">
    <source>
        <dbReference type="PROSITE" id="PS50048"/>
    </source>
</evidence>
<name>A0A8A0XYK8_9PLEO</name>
<feature type="compositionally biased region" description="Low complexity" evidence="6">
    <location>
        <begin position="95"/>
        <end position="107"/>
    </location>
</feature>
<dbReference type="PROSITE" id="PS00463">
    <property type="entry name" value="ZN2_CY6_FUNGAL_1"/>
    <property type="match status" value="1"/>
</dbReference>
<feature type="compositionally biased region" description="Basic residues" evidence="6">
    <location>
        <begin position="49"/>
        <end position="59"/>
    </location>
</feature>
<feature type="region of interest" description="Disordered" evidence="6">
    <location>
        <begin position="48"/>
        <end position="111"/>
    </location>
</feature>
<sequence>MPDQDNPGRRLKYRMSCDICHAAKIKCGSQKPSCRRCSVKKLDCVYSVSHRKGRPREKRKAPDDGVTTEYSQSLPEPIQTEAPDAWTPPSTNFDPPATTEPSETSSTQHAGATDSLAFTTDFTPFELDNNFGFSTDMLCSLDEPTIAEDVEPAMEISTGQVENTIDTSYDGDFLLSPEMLDSSDQMLFRFIDTQTLLQQHDKTDFTSTVGNIPSFDQTLDNDLEFLRNVQMDDESHDQRRNTASANRNPTYPSPNDDFPAWCELADGGRRDPGRSNCECFPALLSRIRCLKTKQKSRRQIPLSSVLVIERETNEGLSRLHRCKNCGQDSMVFLFAMVSVRIVLDLIQKTVHDEFMTVNRKTNQSSGVGRSRGVGEHDSSSLYIGNFKVPARARRRYLREVLQARFSKFLVLVEEREKQVDGVGHQDCFAEGASTLMLNIARDLKTILGRVELWSSKD</sequence>
<dbReference type="SUPFAM" id="SSF57701">
    <property type="entry name" value="Zn2/Cys6 DNA-binding domain"/>
    <property type="match status" value="1"/>
</dbReference>
<feature type="region of interest" description="Disordered" evidence="6">
    <location>
        <begin position="233"/>
        <end position="254"/>
    </location>
</feature>
<organism evidence="8">
    <name type="scientific">Preussia typharum</name>
    <dbReference type="NCBI Taxonomy" id="718249"/>
    <lineage>
        <taxon>Eukaryota</taxon>
        <taxon>Fungi</taxon>
        <taxon>Dikarya</taxon>
        <taxon>Ascomycota</taxon>
        <taxon>Pezizomycotina</taxon>
        <taxon>Dothideomycetes</taxon>
        <taxon>Pleosporomycetidae</taxon>
        <taxon>Pleosporales</taxon>
        <taxon>Sporormiaceae</taxon>
        <taxon>Preussia/Sporomiella species complex</taxon>
        <taxon>Preussia</taxon>
    </lineage>
</organism>
<dbReference type="GO" id="GO:0005634">
    <property type="term" value="C:nucleus"/>
    <property type="evidence" value="ECO:0007669"/>
    <property type="project" value="UniProtKB-SubCell"/>
</dbReference>
<gene>
    <name evidence="8" type="primary">g15</name>
</gene>
<protein>
    <recommendedName>
        <fullName evidence="7">Zn(2)-C6 fungal-type domain-containing protein</fullName>
    </recommendedName>
</protein>
<keyword evidence="4" id="KW-0804">Transcription</keyword>
<evidence type="ECO:0000256" key="5">
    <source>
        <dbReference type="ARBA" id="ARBA00023242"/>
    </source>
</evidence>
<dbReference type="Pfam" id="PF00172">
    <property type="entry name" value="Zn_clus"/>
    <property type="match status" value="1"/>
</dbReference>
<feature type="domain" description="Zn(2)-C6 fungal-type" evidence="7">
    <location>
        <begin position="16"/>
        <end position="46"/>
    </location>
</feature>
<evidence type="ECO:0000256" key="6">
    <source>
        <dbReference type="SAM" id="MobiDB-lite"/>
    </source>
</evidence>
<dbReference type="InterPro" id="IPR036864">
    <property type="entry name" value="Zn2-C6_fun-type_DNA-bd_sf"/>
</dbReference>
<dbReference type="CDD" id="cd00067">
    <property type="entry name" value="GAL4"/>
    <property type="match status" value="1"/>
</dbReference>
<dbReference type="PRINTS" id="PR00755">
    <property type="entry name" value="AFLATOXINBRP"/>
</dbReference>
<evidence type="ECO:0000256" key="3">
    <source>
        <dbReference type="ARBA" id="ARBA00023015"/>
    </source>
</evidence>
<accession>A0A8A0XYK8</accession>
<dbReference type="GO" id="GO:0008270">
    <property type="term" value="F:zinc ion binding"/>
    <property type="evidence" value="ECO:0007669"/>
    <property type="project" value="InterPro"/>
</dbReference>
<dbReference type="EMBL" id="MW161056">
    <property type="protein sequence ID" value="QSQ85913.1"/>
    <property type="molecule type" value="Genomic_DNA"/>
</dbReference>
<keyword evidence="3" id="KW-0805">Transcription regulation</keyword>
<reference evidence="8" key="1">
    <citation type="journal article" date="2021" name="J. Ind. Microbiol. Biotechnol.">
        <title>Anti-cryptococcal activity of preussolides A and B, phosphoethanolamine-substituted 24-membered macrolides, and leptosin C from coprophilous isolates of Preussia typharum.</title>
        <authorList>
            <person name="Perlatti B."/>
            <person name="Lan N."/>
            <person name="Xiang M."/>
            <person name="Earp C.E."/>
            <person name="Spraker J.E."/>
            <person name="Harvey C.J.B."/>
            <person name="Nichols C.B."/>
            <person name="Alspaugh J.A."/>
            <person name="Gloer J.B."/>
            <person name="Bills G.F."/>
        </authorList>
    </citation>
    <scope>NUCLEOTIDE SEQUENCE</scope>
    <source>
        <strain evidence="8">BGC</strain>
    </source>
</reference>